<dbReference type="SUPFAM" id="SSF52374">
    <property type="entry name" value="Nucleotidylyl transferase"/>
    <property type="match status" value="1"/>
</dbReference>
<sequence length="391" mass="44304">MGELVKALGIIAEYNPFHWGHAYQLAKARQLAGDCPIIVLMSGNVVQRGEFAVLDKWTRARLALSYGADVVIEAPITATLQGADYFASKHIQLLAKLGIDAFLFGTEQAQVSDLEALLDFQERHADALDDGIQKYLQKGHSYAASVELAMQAIYDAPANFQRDAPNHLLSLQYLRANRQLAKPLTPLSLQRVQAFQGHKVLSGSQIRQALSAGKLLEDSVPPETYQVLLDAALPQMEAYYPMLRYRVLTLSKTDLANMYGIREGIEARFMAACQEHTSFEAFTQYMISKRWTRASIQRLSMHVLLNHQLDTWQQADIDTKAKPALRILGMSQRGQAWLKHVDTEQVDLFSNLKQKHFPRYELNYQADQVMQLGDWQSVPEQNRSRFPMIIR</sequence>
<keyword evidence="2 3" id="KW-0819">tRNA processing</keyword>
<keyword evidence="5" id="KW-1185">Reference proteome</keyword>
<dbReference type="InterPro" id="IPR008513">
    <property type="entry name" value="tRNA(Met)_cyd_acetate_ligase"/>
</dbReference>
<dbReference type="GO" id="GO:0005737">
    <property type="term" value="C:cytoplasm"/>
    <property type="evidence" value="ECO:0007669"/>
    <property type="project" value="UniProtKB-SubCell"/>
</dbReference>
<dbReference type="EC" id="6.3.4.-" evidence="3"/>
<comment type="similarity">
    <text evidence="3">Belongs to the TmcAL family.</text>
</comment>
<dbReference type="Gene3D" id="3.40.50.620">
    <property type="entry name" value="HUPs"/>
    <property type="match status" value="1"/>
</dbReference>
<accession>A0A347WJA1</accession>
<dbReference type="GO" id="GO:0000049">
    <property type="term" value="F:tRNA binding"/>
    <property type="evidence" value="ECO:0007669"/>
    <property type="project" value="UniProtKB-KW"/>
</dbReference>
<evidence type="ECO:0000256" key="1">
    <source>
        <dbReference type="ARBA" id="ARBA00022598"/>
    </source>
</evidence>
<organism evidence="4 5">
    <name type="scientific">Suicoccus acidiformans</name>
    <dbReference type="NCBI Taxonomy" id="2036206"/>
    <lineage>
        <taxon>Bacteria</taxon>
        <taxon>Bacillati</taxon>
        <taxon>Bacillota</taxon>
        <taxon>Bacilli</taxon>
        <taxon>Lactobacillales</taxon>
        <taxon>Aerococcaceae</taxon>
        <taxon>Suicoccus</taxon>
    </lineage>
</organism>
<dbReference type="GO" id="GO:0016879">
    <property type="term" value="F:ligase activity, forming carbon-nitrogen bonds"/>
    <property type="evidence" value="ECO:0007669"/>
    <property type="project" value="UniProtKB-UniRule"/>
</dbReference>
<name>A0A347WJA1_9LACT</name>
<keyword evidence="3" id="KW-0694">RNA-binding</keyword>
<keyword evidence="3" id="KW-0547">Nucleotide-binding</keyword>
<keyword evidence="3" id="KW-0963">Cytoplasm</keyword>
<keyword evidence="3" id="KW-0820">tRNA-binding</keyword>
<proteinExistence type="inferred from homology"/>
<evidence type="ECO:0000256" key="2">
    <source>
        <dbReference type="ARBA" id="ARBA00022694"/>
    </source>
</evidence>
<comment type="catalytic activity">
    <reaction evidence="3">
        <text>cytidine(34) in elongator tRNA(Met) + acetate + ATP = N(4)-acetylcytidine(34) in elongator tRNA(Met) + AMP + diphosphate</text>
        <dbReference type="Rhea" id="RHEA:58144"/>
        <dbReference type="Rhea" id="RHEA-COMP:10693"/>
        <dbReference type="Rhea" id="RHEA-COMP:10694"/>
        <dbReference type="ChEBI" id="CHEBI:30089"/>
        <dbReference type="ChEBI" id="CHEBI:30616"/>
        <dbReference type="ChEBI" id="CHEBI:33019"/>
        <dbReference type="ChEBI" id="CHEBI:74900"/>
        <dbReference type="ChEBI" id="CHEBI:82748"/>
        <dbReference type="ChEBI" id="CHEBI:456215"/>
    </reaction>
</comment>
<feature type="binding site" evidence="3">
    <location>
        <begin position="11"/>
        <end position="24"/>
    </location>
    <ligand>
        <name>ATP</name>
        <dbReference type="ChEBI" id="CHEBI:30616"/>
    </ligand>
</feature>
<dbReference type="PANTHER" id="PTHR37825">
    <property type="entry name" value="TRNA(MET) CYTIDINE ACETATE LIGASE"/>
    <property type="match status" value="1"/>
</dbReference>
<dbReference type="AlphaFoldDB" id="A0A347WJA1"/>
<evidence type="ECO:0000313" key="4">
    <source>
        <dbReference type="EMBL" id="AXY25158.1"/>
    </source>
</evidence>
<dbReference type="Pfam" id="PF05636">
    <property type="entry name" value="HIGH_NTase1"/>
    <property type="match status" value="1"/>
</dbReference>
<dbReference type="HAMAP" id="MF_01539">
    <property type="entry name" value="TmcAL"/>
    <property type="match status" value="1"/>
</dbReference>
<dbReference type="GO" id="GO:0005524">
    <property type="term" value="F:ATP binding"/>
    <property type="evidence" value="ECO:0007669"/>
    <property type="project" value="UniProtKB-KW"/>
</dbReference>
<comment type="caution">
    <text evidence="3">Lacks conserved residue(s) required for the propagation of feature annotation.</text>
</comment>
<dbReference type="Proteomes" id="UP000263232">
    <property type="component" value="Chromosome"/>
</dbReference>
<feature type="binding site" evidence="3">
    <location>
        <position position="166"/>
    </location>
    <ligand>
        <name>ATP</name>
        <dbReference type="ChEBI" id="CHEBI:30616"/>
    </ligand>
</feature>
<dbReference type="OrthoDB" id="9769796at2"/>
<reference evidence="4 5" key="1">
    <citation type="submission" date="2017-09" db="EMBL/GenBank/DDBJ databases">
        <title>Complete genome sequence of Oxytococcus suis strain ZY16052.</title>
        <authorList>
            <person name="Li F."/>
        </authorList>
    </citation>
    <scope>NUCLEOTIDE SEQUENCE [LARGE SCALE GENOMIC DNA]</scope>
    <source>
        <strain evidence="4 5">ZY16052</strain>
    </source>
</reference>
<dbReference type="EMBL" id="CP023434">
    <property type="protein sequence ID" value="AXY25158.1"/>
    <property type="molecule type" value="Genomic_DNA"/>
</dbReference>
<comment type="subcellular location">
    <subcellularLocation>
        <location evidence="3">Cytoplasm</location>
    </subcellularLocation>
</comment>
<gene>
    <name evidence="3" type="primary">tmcAL</name>
    <name evidence="4" type="ORF">CL176_03435</name>
</gene>
<evidence type="ECO:0000313" key="5">
    <source>
        <dbReference type="Proteomes" id="UP000263232"/>
    </source>
</evidence>
<dbReference type="InterPro" id="IPR014729">
    <property type="entry name" value="Rossmann-like_a/b/a_fold"/>
</dbReference>
<evidence type="ECO:0000256" key="3">
    <source>
        <dbReference type="HAMAP-Rule" id="MF_01539"/>
    </source>
</evidence>
<keyword evidence="1 3" id="KW-0436">Ligase</keyword>
<feature type="binding site" evidence="3">
    <location>
        <position position="191"/>
    </location>
    <ligand>
        <name>ATP</name>
        <dbReference type="ChEBI" id="CHEBI:30616"/>
    </ligand>
</feature>
<dbReference type="GO" id="GO:0006400">
    <property type="term" value="P:tRNA modification"/>
    <property type="evidence" value="ECO:0007669"/>
    <property type="project" value="UniProtKB-UniRule"/>
</dbReference>
<comment type="function">
    <text evidence="3">Catalyzes the formation of N(4)-acetylcytidine (ac(4)C) at the wobble position of elongator tRNA(Met), using acetate and ATP as substrates. First activates an acetate ion to form acetyladenylate (Ac-AMP) and then transfers the acetyl group to tRNA to form ac(4)C34.</text>
</comment>
<protein>
    <recommendedName>
        <fullName evidence="3">tRNA(Met) cytidine acetate ligase</fullName>
        <ecNumber evidence="3">6.3.4.-</ecNumber>
    </recommendedName>
</protein>
<dbReference type="PANTHER" id="PTHR37825:SF1">
    <property type="entry name" value="TRNA(MET) CYTIDINE ACETATE LIGASE"/>
    <property type="match status" value="1"/>
</dbReference>
<keyword evidence="3" id="KW-0067">ATP-binding</keyword>
<dbReference type="KEGG" id="abae:CL176_03435"/>
<feature type="binding site" evidence="3">
    <location>
        <position position="105"/>
    </location>
    <ligand>
        <name>ATP</name>
        <dbReference type="ChEBI" id="CHEBI:30616"/>
    </ligand>
</feature>